<reference evidence="12" key="1">
    <citation type="submission" date="2020-11" db="EMBL/GenBank/DDBJ databases">
        <authorList>
            <person name="Tran Van P."/>
        </authorList>
    </citation>
    <scope>NUCLEOTIDE SEQUENCE</scope>
</reference>
<dbReference type="InterPro" id="IPR011011">
    <property type="entry name" value="Znf_FYVE_PHD"/>
</dbReference>
<accession>A0A7R8X6M1</accession>
<dbReference type="InterPro" id="IPR001965">
    <property type="entry name" value="Znf_PHD"/>
</dbReference>
<evidence type="ECO:0000313" key="12">
    <source>
        <dbReference type="EMBL" id="CAD7243801.1"/>
    </source>
</evidence>
<dbReference type="Gene3D" id="3.30.40.10">
    <property type="entry name" value="Zinc/RING finger domain, C3HC4 (zinc finger)"/>
    <property type="match status" value="1"/>
</dbReference>
<dbReference type="PROSITE" id="PS50016">
    <property type="entry name" value="ZF_PHD_2"/>
    <property type="match status" value="2"/>
</dbReference>
<feature type="region of interest" description="Disordered" evidence="10">
    <location>
        <begin position="150"/>
        <end position="225"/>
    </location>
</feature>
<dbReference type="Proteomes" id="UP000677054">
    <property type="component" value="Unassembled WGS sequence"/>
</dbReference>
<dbReference type="GO" id="GO:0005634">
    <property type="term" value="C:nucleus"/>
    <property type="evidence" value="ECO:0007669"/>
    <property type="project" value="UniProtKB-SubCell"/>
</dbReference>
<comment type="subcellular location">
    <subcellularLocation>
        <location evidence="1">Nucleus</location>
    </subcellularLocation>
</comment>
<evidence type="ECO:0000256" key="10">
    <source>
        <dbReference type="SAM" id="MobiDB-lite"/>
    </source>
</evidence>
<keyword evidence="13" id="KW-1185">Reference proteome</keyword>
<organism evidence="12">
    <name type="scientific">Darwinula stevensoni</name>
    <dbReference type="NCBI Taxonomy" id="69355"/>
    <lineage>
        <taxon>Eukaryota</taxon>
        <taxon>Metazoa</taxon>
        <taxon>Ecdysozoa</taxon>
        <taxon>Arthropoda</taxon>
        <taxon>Crustacea</taxon>
        <taxon>Oligostraca</taxon>
        <taxon>Ostracoda</taxon>
        <taxon>Podocopa</taxon>
        <taxon>Podocopida</taxon>
        <taxon>Darwinulocopina</taxon>
        <taxon>Darwinuloidea</taxon>
        <taxon>Darwinulidae</taxon>
        <taxon>Darwinula</taxon>
    </lineage>
</organism>
<keyword evidence="6" id="KW-0805">Transcription regulation</keyword>
<evidence type="ECO:0000259" key="11">
    <source>
        <dbReference type="PROSITE" id="PS50016"/>
    </source>
</evidence>
<dbReference type="OrthoDB" id="1903104at2759"/>
<evidence type="ECO:0000256" key="8">
    <source>
        <dbReference type="ARBA" id="ARBA00023242"/>
    </source>
</evidence>
<dbReference type="GO" id="GO:0008270">
    <property type="term" value="F:zinc ion binding"/>
    <property type="evidence" value="ECO:0007669"/>
    <property type="project" value="UniProtKB-KW"/>
</dbReference>
<dbReference type="InterPro" id="IPR019786">
    <property type="entry name" value="Zinc_finger_PHD-type_CS"/>
</dbReference>
<dbReference type="PANTHER" id="PTHR45888">
    <property type="entry name" value="HL01030P-RELATED"/>
    <property type="match status" value="1"/>
</dbReference>
<evidence type="ECO:0000313" key="13">
    <source>
        <dbReference type="Proteomes" id="UP000677054"/>
    </source>
</evidence>
<dbReference type="EMBL" id="LR900018">
    <property type="protein sequence ID" value="CAD7243801.1"/>
    <property type="molecule type" value="Genomic_DNA"/>
</dbReference>
<sequence length="470" mass="51638">MLSKRFEFGRLCNGTLPMPGSPRQRHSKIAPLPVCGECLGTEARNPSGHPEELISCDECRSSAHPSCLKFSVELTQRVKSLKWQCMECKTCTSCGRRPEEGSFLICSTCDRGFHEECAQAKLERGSHSPWVCPLCVLSCGSKKGLSATPKAALVSSPKSSHRGKSSPRASKDETQNIVEVFTPKSSKSKKKPAAPEAEKVASAEPDGRQMRNHTSSDSESGGESLDKVSVEKMRFFCRRFKLEGSFDGQQSCSKLIRDNWSSLMGQKKLLEPQLPSKGSKKIKLSPNLGMSRVLLTAAPKRGGRGKSQSETNIEYGQENFVSAILWKGTEVLRGNKLMKWNSCMVKVARPSLPSGVTLRDYEMFKKAQEIAAEATPLINLNDPATVANGRCPASVEFGKYEIQTWYSSPYPQEYASLHVGILELDIEEILVHSSKDLLVVSEALGHVQDVVEASWVGRVVLELLQVMLAA</sequence>
<keyword evidence="7" id="KW-0804">Transcription</keyword>
<evidence type="ECO:0000256" key="3">
    <source>
        <dbReference type="ARBA" id="ARBA00022737"/>
    </source>
</evidence>
<evidence type="ECO:0000256" key="9">
    <source>
        <dbReference type="PROSITE-ProRule" id="PRU00146"/>
    </source>
</evidence>
<gene>
    <name evidence="12" type="ORF">DSTB1V02_LOCUS3713</name>
</gene>
<feature type="domain" description="PHD-type" evidence="11">
    <location>
        <begin position="88"/>
        <end position="138"/>
    </location>
</feature>
<name>A0A7R8X6M1_9CRUS</name>
<dbReference type="SMART" id="SM00249">
    <property type="entry name" value="PHD"/>
    <property type="match status" value="2"/>
</dbReference>
<evidence type="ECO:0000256" key="4">
    <source>
        <dbReference type="ARBA" id="ARBA00022771"/>
    </source>
</evidence>
<dbReference type="PROSITE" id="PS01359">
    <property type="entry name" value="ZF_PHD_1"/>
    <property type="match status" value="1"/>
</dbReference>
<dbReference type="Gene3D" id="3.30.60.60">
    <property type="entry name" value="N-acetyl transferase-like"/>
    <property type="match status" value="1"/>
</dbReference>
<keyword evidence="4 9" id="KW-0863">Zinc-finger</keyword>
<evidence type="ECO:0000256" key="5">
    <source>
        <dbReference type="ARBA" id="ARBA00022833"/>
    </source>
</evidence>
<dbReference type="AlphaFoldDB" id="A0A7R8X6M1"/>
<dbReference type="InterPro" id="IPR013083">
    <property type="entry name" value="Znf_RING/FYVE/PHD"/>
</dbReference>
<evidence type="ECO:0000256" key="1">
    <source>
        <dbReference type="ARBA" id="ARBA00004123"/>
    </source>
</evidence>
<evidence type="ECO:0000256" key="6">
    <source>
        <dbReference type="ARBA" id="ARBA00023015"/>
    </source>
</evidence>
<dbReference type="Pfam" id="PF17772">
    <property type="entry name" value="zf-MYST"/>
    <property type="match status" value="1"/>
</dbReference>
<protein>
    <recommendedName>
        <fullName evidence="11">PHD-type domain-containing protein</fullName>
    </recommendedName>
</protein>
<proteinExistence type="predicted"/>
<keyword evidence="2" id="KW-0479">Metal-binding</keyword>
<keyword evidence="8" id="KW-0539">Nucleus</keyword>
<feature type="compositionally biased region" description="Basic and acidic residues" evidence="10">
    <location>
        <begin position="196"/>
        <end position="209"/>
    </location>
</feature>
<keyword evidence="5" id="KW-0862">Zinc</keyword>
<evidence type="ECO:0000256" key="2">
    <source>
        <dbReference type="ARBA" id="ARBA00022723"/>
    </source>
</evidence>
<dbReference type="InterPro" id="IPR040706">
    <property type="entry name" value="Zf-MYST"/>
</dbReference>
<dbReference type="InterPro" id="IPR019787">
    <property type="entry name" value="Znf_PHD-finger"/>
</dbReference>
<dbReference type="EMBL" id="CAJPEV010000501">
    <property type="protein sequence ID" value="CAG0885896.1"/>
    <property type="molecule type" value="Genomic_DNA"/>
</dbReference>
<dbReference type="Pfam" id="PF00628">
    <property type="entry name" value="PHD"/>
    <property type="match status" value="2"/>
</dbReference>
<feature type="domain" description="PHD-type" evidence="11">
    <location>
        <begin position="32"/>
        <end position="91"/>
    </location>
</feature>
<keyword evidence="3" id="KW-0677">Repeat</keyword>
<dbReference type="SUPFAM" id="SSF57903">
    <property type="entry name" value="FYVE/PHD zinc finger"/>
    <property type="match status" value="2"/>
</dbReference>
<dbReference type="PANTHER" id="PTHR45888:SF4">
    <property type="entry name" value="PHD FINGER PROTEIN 10"/>
    <property type="match status" value="1"/>
</dbReference>
<evidence type="ECO:0000256" key="7">
    <source>
        <dbReference type="ARBA" id="ARBA00023163"/>
    </source>
</evidence>